<dbReference type="InterPro" id="IPR036927">
    <property type="entry name" value="Cyt_c_oxase-like_su1_sf"/>
</dbReference>
<feature type="transmembrane region" description="Helical" evidence="1">
    <location>
        <begin position="141"/>
        <end position="160"/>
    </location>
</feature>
<evidence type="ECO:0000256" key="1">
    <source>
        <dbReference type="SAM" id="Phobius"/>
    </source>
</evidence>
<feature type="transmembrane region" description="Helical" evidence="1">
    <location>
        <begin position="172"/>
        <end position="192"/>
    </location>
</feature>
<name>A0A4R1LAW4_9BACT</name>
<feature type="transmembrane region" description="Helical" evidence="1">
    <location>
        <begin position="410"/>
        <end position="428"/>
    </location>
</feature>
<dbReference type="Proteomes" id="UP000295210">
    <property type="component" value="Unassembled WGS sequence"/>
</dbReference>
<accession>A0A4R1LAW4</accession>
<feature type="transmembrane region" description="Helical" evidence="1">
    <location>
        <begin position="336"/>
        <end position="358"/>
    </location>
</feature>
<sequence length="457" mass="50860">MSRASHDHDAVRPIQPEARETSVLAAAAWHSLAWLVVANVIGVWLALLLLYPAAGSWLGEWSYGRWMPVHLNFQLYGWISLPLVAWLLKVYQAERGFAAHWSRGALWLWSLALTVGAYSWLNGHSSGKLFLDWTGYSRVFFPASIFFLWLVLAGAFLQHFRSPENASAAIRGAKLLGLALLALVPVAIYMAADPSIYPPVNPDSGGPTGASQLESVLVIVLILFLLPYGITRRGPRGKQWITAAWILFVLECLLCLGLGRRDVSHHRPTQFISLGSLLVWVPLIPAYYSGFCWHRNTRQWRIAVLAWWALLIPTGWCLFLPGVLDHLKFTDGLVGHSLMAMAGFVTSLLILLLVVLLGDDGDVFDSRWAFFAWQSATFAYVVIMLLAGWIEGNDPTFTMVPSAMRNAIYGLRLVLGVAMTAASCNWLLRLTMRMRTTTIRSHRSSSTTRSLREAASV</sequence>
<gene>
    <name evidence="2" type="ORF">C7378_1222</name>
</gene>
<dbReference type="OrthoDB" id="108888at2"/>
<proteinExistence type="predicted"/>
<protein>
    <submittedName>
        <fullName evidence="2">Cytochrome c oxidase cbb3-type subunit 1</fullName>
    </submittedName>
</protein>
<feature type="transmembrane region" description="Helical" evidence="1">
    <location>
        <begin position="370"/>
        <end position="390"/>
    </location>
</feature>
<feature type="transmembrane region" description="Helical" evidence="1">
    <location>
        <begin position="240"/>
        <end position="259"/>
    </location>
</feature>
<dbReference type="AlphaFoldDB" id="A0A4R1LAW4"/>
<dbReference type="RefSeq" id="WP_131993386.1">
    <property type="nucleotide sequence ID" value="NZ_SMGK01000002.1"/>
</dbReference>
<feature type="transmembrane region" description="Helical" evidence="1">
    <location>
        <begin position="32"/>
        <end position="53"/>
    </location>
</feature>
<feature type="transmembrane region" description="Helical" evidence="1">
    <location>
        <begin position="212"/>
        <end position="228"/>
    </location>
</feature>
<evidence type="ECO:0000313" key="2">
    <source>
        <dbReference type="EMBL" id="TCK73609.1"/>
    </source>
</evidence>
<keyword evidence="3" id="KW-1185">Reference proteome</keyword>
<organism evidence="2 3">
    <name type="scientific">Acidipila rosea</name>
    <dbReference type="NCBI Taxonomy" id="768535"/>
    <lineage>
        <taxon>Bacteria</taxon>
        <taxon>Pseudomonadati</taxon>
        <taxon>Acidobacteriota</taxon>
        <taxon>Terriglobia</taxon>
        <taxon>Terriglobales</taxon>
        <taxon>Acidobacteriaceae</taxon>
        <taxon>Acidipila</taxon>
    </lineage>
</organism>
<feature type="transmembrane region" description="Helical" evidence="1">
    <location>
        <begin position="104"/>
        <end position="121"/>
    </location>
</feature>
<feature type="transmembrane region" description="Helical" evidence="1">
    <location>
        <begin position="271"/>
        <end position="290"/>
    </location>
</feature>
<keyword evidence="1" id="KW-0472">Membrane</keyword>
<dbReference type="EMBL" id="SMGK01000002">
    <property type="protein sequence ID" value="TCK73609.1"/>
    <property type="molecule type" value="Genomic_DNA"/>
</dbReference>
<keyword evidence="1" id="KW-1133">Transmembrane helix</keyword>
<keyword evidence="1" id="KW-0812">Transmembrane</keyword>
<dbReference type="Gene3D" id="1.20.210.10">
    <property type="entry name" value="Cytochrome c oxidase-like, subunit I domain"/>
    <property type="match status" value="1"/>
</dbReference>
<reference evidence="2 3" key="1">
    <citation type="submission" date="2019-03" db="EMBL/GenBank/DDBJ databases">
        <title>Genomic Encyclopedia of Type Strains, Phase IV (KMG-IV): sequencing the most valuable type-strain genomes for metagenomic binning, comparative biology and taxonomic classification.</title>
        <authorList>
            <person name="Goeker M."/>
        </authorList>
    </citation>
    <scope>NUCLEOTIDE SEQUENCE [LARGE SCALE GENOMIC DNA]</scope>
    <source>
        <strain evidence="2 3">DSM 103428</strain>
    </source>
</reference>
<evidence type="ECO:0000313" key="3">
    <source>
        <dbReference type="Proteomes" id="UP000295210"/>
    </source>
</evidence>
<feature type="transmembrane region" description="Helical" evidence="1">
    <location>
        <begin position="73"/>
        <end position="92"/>
    </location>
</feature>
<feature type="transmembrane region" description="Helical" evidence="1">
    <location>
        <begin position="302"/>
        <end position="324"/>
    </location>
</feature>
<comment type="caution">
    <text evidence="2">The sequence shown here is derived from an EMBL/GenBank/DDBJ whole genome shotgun (WGS) entry which is preliminary data.</text>
</comment>